<dbReference type="PANTHER" id="PTHR19980:SF0">
    <property type="entry name" value="CLEAVAGE STIMULATION FACTOR SUBUNIT 3"/>
    <property type="match status" value="1"/>
</dbReference>
<dbReference type="InterPro" id="IPR011990">
    <property type="entry name" value="TPR-like_helical_dom_sf"/>
</dbReference>
<accession>A0A1D1V5D3</accession>
<dbReference type="Proteomes" id="UP000186922">
    <property type="component" value="Unassembled WGS sequence"/>
</dbReference>
<evidence type="ECO:0000259" key="4">
    <source>
        <dbReference type="Pfam" id="PF05843"/>
    </source>
</evidence>
<dbReference type="STRING" id="947166.A0A1D1V5D3"/>
<gene>
    <name evidence="5" type="primary">RvY_05596-1</name>
    <name evidence="5" type="synonym">RvY_05596.1</name>
    <name evidence="5" type="ORF">RvY_05596</name>
</gene>
<evidence type="ECO:0000313" key="6">
    <source>
        <dbReference type="Proteomes" id="UP000186922"/>
    </source>
</evidence>
<sequence>MSMHVDNGLTEWVAKIETRLQANPHDAEGWFALARDAQTRPVDQMRTFWERAVSHFPTHPYFWMLYIEQEIKASHFDEVEKLFSRCLHKIPSIELSRQHVRYVFSHYPPVSLPNRERIREAYDQAIGRVGFDLDSSSLYLDYIKFLRECEAVGAYAEQQRGLKIREVFQKAVSVPMLNIELMWKEYCHFEQGFQPNQAEKITSDRSREYTNAKKNARVLEPLVRALRRDKLPSPPRTLDEERQQIENWKKWVNFERVNPLLLDDNNKLMRRIAFAYENCLMCMPYRLDMWLETAAHYRDAAEKAQSKGDHVTAREVLDSAACCMERGIVLYPDRPLFYLIIADIEEFRKMNDRVKKIFERCLKKVTENPTLAYIHYMLFMRRAEGINAAREIFKRARTDPRITQEIYTASALMEYFTTKDKGVALRIFELVFKKHPINLSFVDKYLDFMMLQNEQINAKILVEKALNAESLAPSDKLVVAGKILEYDVLFGDYDTIQRTEKSRAELLDILQPPVTTSLTASRLVSRWNYMDLTPLTDNDLRNMDYLECRNPSSLAQPSPFDMFKNTRAATTSSGPKSGVVMPDLAAMLPFKPRPRNRGYLSVPGGDYAFPEALEHLKRQLPPPDSFAGPFPDLDQVIKLILEEQPKSAAELQKAADGIDPGLRTIAQIVNMADDAETDKIKLEFDPERRFVNDIYRSRLAKKMKVEGE</sequence>
<protein>
    <recommendedName>
        <fullName evidence="4">Suppressor of forked domain-containing protein</fullName>
    </recommendedName>
</protein>
<dbReference type="PANTHER" id="PTHR19980">
    <property type="entry name" value="RNA CLEAVAGE STIMULATION FACTOR"/>
    <property type="match status" value="1"/>
</dbReference>
<dbReference type="GO" id="GO:0031124">
    <property type="term" value="P:mRNA 3'-end processing"/>
    <property type="evidence" value="ECO:0007669"/>
    <property type="project" value="InterPro"/>
</dbReference>
<evidence type="ECO:0000256" key="1">
    <source>
        <dbReference type="ARBA" id="ARBA00004123"/>
    </source>
</evidence>
<dbReference type="Gene3D" id="1.25.40.1040">
    <property type="match status" value="1"/>
</dbReference>
<evidence type="ECO:0000256" key="2">
    <source>
        <dbReference type="ARBA" id="ARBA00022737"/>
    </source>
</evidence>
<dbReference type="InterPro" id="IPR003107">
    <property type="entry name" value="HAT"/>
</dbReference>
<comment type="caution">
    <text evidence="5">The sequence shown here is derived from an EMBL/GenBank/DDBJ whole genome shotgun (WGS) entry which is preliminary data.</text>
</comment>
<dbReference type="AlphaFoldDB" id="A0A1D1V5D3"/>
<dbReference type="OrthoDB" id="26282at2759"/>
<dbReference type="GO" id="GO:0005634">
    <property type="term" value="C:nucleus"/>
    <property type="evidence" value="ECO:0007669"/>
    <property type="project" value="UniProtKB-SubCell"/>
</dbReference>
<dbReference type="GO" id="GO:0003729">
    <property type="term" value="F:mRNA binding"/>
    <property type="evidence" value="ECO:0007669"/>
    <property type="project" value="TreeGrafter"/>
</dbReference>
<keyword evidence="2" id="KW-0677">Repeat</keyword>
<organism evidence="5 6">
    <name type="scientific">Ramazzottius varieornatus</name>
    <name type="common">Water bear</name>
    <name type="synonym">Tardigrade</name>
    <dbReference type="NCBI Taxonomy" id="947166"/>
    <lineage>
        <taxon>Eukaryota</taxon>
        <taxon>Metazoa</taxon>
        <taxon>Ecdysozoa</taxon>
        <taxon>Tardigrada</taxon>
        <taxon>Eutardigrada</taxon>
        <taxon>Parachela</taxon>
        <taxon>Hypsibioidea</taxon>
        <taxon>Ramazzottiidae</taxon>
        <taxon>Ramazzottius</taxon>
    </lineage>
</organism>
<keyword evidence="6" id="KW-1185">Reference proteome</keyword>
<name>A0A1D1V5D3_RAMVA</name>
<dbReference type="InterPro" id="IPR045243">
    <property type="entry name" value="Rna14-like"/>
</dbReference>
<dbReference type="Pfam" id="PF05843">
    <property type="entry name" value="Suf"/>
    <property type="match status" value="1"/>
</dbReference>
<evidence type="ECO:0000256" key="3">
    <source>
        <dbReference type="ARBA" id="ARBA00023242"/>
    </source>
</evidence>
<reference evidence="5 6" key="1">
    <citation type="journal article" date="2016" name="Nat. Commun.">
        <title>Extremotolerant tardigrade genome and improved radiotolerance of human cultured cells by tardigrade-unique protein.</title>
        <authorList>
            <person name="Hashimoto T."/>
            <person name="Horikawa D.D."/>
            <person name="Saito Y."/>
            <person name="Kuwahara H."/>
            <person name="Kozuka-Hata H."/>
            <person name="Shin-I T."/>
            <person name="Minakuchi Y."/>
            <person name="Ohishi K."/>
            <person name="Motoyama A."/>
            <person name="Aizu T."/>
            <person name="Enomoto A."/>
            <person name="Kondo K."/>
            <person name="Tanaka S."/>
            <person name="Hara Y."/>
            <person name="Koshikawa S."/>
            <person name="Sagara H."/>
            <person name="Miura T."/>
            <person name="Yokobori S."/>
            <person name="Miyagawa K."/>
            <person name="Suzuki Y."/>
            <person name="Kubo T."/>
            <person name="Oyama M."/>
            <person name="Kohara Y."/>
            <person name="Fujiyama A."/>
            <person name="Arakawa K."/>
            <person name="Katayama T."/>
            <person name="Toyoda A."/>
            <person name="Kunieda T."/>
        </authorList>
    </citation>
    <scope>NUCLEOTIDE SEQUENCE [LARGE SCALE GENOMIC DNA]</scope>
    <source>
        <strain evidence="5 6">YOKOZUNA-1</strain>
    </source>
</reference>
<dbReference type="EMBL" id="BDGG01000002">
    <property type="protein sequence ID" value="GAU93698.1"/>
    <property type="molecule type" value="Genomic_DNA"/>
</dbReference>
<evidence type="ECO:0000313" key="5">
    <source>
        <dbReference type="EMBL" id="GAU93698.1"/>
    </source>
</evidence>
<proteinExistence type="predicted"/>
<feature type="domain" description="Suppressor of forked" evidence="4">
    <location>
        <begin position="14"/>
        <end position="540"/>
    </location>
</feature>
<dbReference type="SMART" id="SM00386">
    <property type="entry name" value="HAT"/>
    <property type="match status" value="7"/>
</dbReference>
<comment type="subcellular location">
    <subcellularLocation>
        <location evidence="1">Nucleus</location>
    </subcellularLocation>
</comment>
<dbReference type="InterPro" id="IPR008847">
    <property type="entry name" value="Suf"/>
</dbReference>
<keyword evidence="3" id="KW-0539">Nucleus</keyword>
<dbReference type="SUPFAM" id="SSF48452">
    <property type="entry name" value="TPR-like"/>
    <property type="match status" value="1"/>
</dbReference>